<evidence type="ECO:0000313" key="2">
    <source>
        <dbReference type="Proteomes" id="UP000319825"/>
    </source>
</evidence>
<keyword evidence="2" id="KW-1185">Reference proteome</keyword>
<organism evidence="1 2">
    <name type="scientific">Micromonospora olivasterospora</name>
    <dbReference type="NCBI Taxonomy" id="1880"/>
    <lineage>
        <taxon>Bacteria</taxon>
        <taxon>Bacillati</taxon>
        <taxon>Actinomycetota</taxon>
        <taxon>Actinomycetes</taxon>
        <taxon>Micromonosporales</taxon>
        <taxon>Micromonosporaceae</taxon>
        <taxon>Micromonospora</taxon>
    </lineage>
</organism>
<dbReference type="AlphaFoldDB" id="A0A562IDF3"/>
<protein>
    <submittedName>
        <fullName evidence="1">Uncharacterized protein</fullName>
    </submittedName>
</protein>
<gene>
    <name evidence="1" type="ORF">JD77_03877</name>
</gene>
<accession>A0A562IDF3</accession>
<dbReference type="Proteomes" id="UP000319825">
    <property type="component" value="Unassembled WGS sequence"/>
</dbReference>
<sequence>MTRRTVAPLVSVGDVVTVAEDDYCYGTGPLRLRITRRPAGLDHPRLEWVELTGVELRPDGSAACGDQARTAPVRSALVRVAALRGRASGAAR</sequence>
<name>A0A562IDF3_MICOL</name>
<dbReference type="RefSeq" id="WP_170286481.1">
    <property type="nucleotide sequence ID" value="NZ_BAAATQ010000210.1"/>
</dbReference>
<proteinExistence type="predicted"/>
<dbReference type="EMBL" id="VLKE01000001">
    <property type="protein sequence ID" value="TWH68876.1"/>
    <property type="molecule type" value="Genomic_DNA"/>
</dbReference>
<evidence type="ECO:0000313" key="1">
    <source>
        <dbReference type="EMBL" id="TWH68876.1"/>
    </source>
</evidence>
<comment type="caution">
    <text evidence="1">The sequence shown here is derived from an EMBL/GenBank/DDBJ whole genome shotgun (WGS) entry which is preliminary data.</text>
</comment>
<reference evidence="1 2" key="1">
    <citation type="submission" date="2019-07" db="EMBL/GenBank/DDBJ databases">
        <title>R&amp;d 2014.</title>
        <authorList>
            <person name="Klenk H.-P."/>
        </authorList>
    </citation>
    <scope>NUCLEOTIDE SEQUENCE [LARGE SCALE GENOMIC DNA]</scope>
    <source>
        <strain evidence="1 2">DSM 43868</strain>
    </source>
</reference>